<evidence type="ECO:0000256" key="4">
    <source>
        <dbReference type="ARBA" id="ARBA00023136"/>
    </source>
</evidence>
<dbReference type="Pfam" id="PF00664">
    <property type="entry name" value="ABC_membrane"/>
    <property type="match status" value="1"/>
</dbReference>
<dbReference type="InterPro" id="IPR036640">
    <property type="entry name" value="ABC1_TM_sf"/>
</dbReference>
<feature type="transmembrane region" description="Helical" evidence="5">
    <location>
        <begin position="216"/>
        <end position="237"/>
    </location>
</feature>
<feature type="transmembrane region" description="Helical" evidence="5">
    <location>
        <begin position="243"/>
        <end position="261"/>
    </location>
</feature>
<evidence type="ECO:0000259" key="6">
    <source>
        <dbReference type="PROSITE" id="PS50929"/>
    </source>
</evidence>
<keyword evidence="4 5" id="KW-0472">Membrane</keyword>
<keyword evidence="7" id="KW-0547">Nucleotide-binding</keyword>
<dbReference type="GO" id="GO:0005886">
    <property type="term" value="C:plasma membrane"/>
    <property type="evidence" value="ECO:0007669"/>
    <property type="project" value="UniProtKB-SubCell"/>
</dbReference>
<evidence type="ECO:0000256" key="2">
    <source>
        <dbReference type="ARBA" id="ARBA00022692"/>
    </source>
</evidence>
<dbReference type="Gene3D" id="1.20.1560.10">
    <property type="entry name" value="ABC transporter type 1, transmembrane domain"/>
    <property type="match status" value="1"/>
</dbReference>
<evidence type="ECO:0000256" key="5">
    <source>
        <dbReference type="SAM" id="Phobius"/>
    </source>
</evidence>
<feature type="non-terminal residue" evidence="7">
    <location>
        <position position="311"/>
    </location>
</feature>
<proteinExistence type="predicted"/>
<comment type="caution">
    <text evidence="7">The sequence shown here is derived from an EMBL/GenBank/DDBJ whole genome shotgun (WGS) entry which is preliminary data.</text>
</comment>
<keyword evidence="3 5" id="KW-1133">Transmembrane helix</keyword>
<dbReference type="GO" id="GO:0034040">
    <property type="term" value="F:ATPase-coupled lipid transmembrane transporter activity"/>
    <property type="evidence" value="ECO:0007669"/>
    <property type="project" value="TreeGrafter"/>
</dbReference>
<evidence type="ECO:0000313" key="7">
    <source>
        <dbReference type="EMBL" id="MYM20439.1"/>
    </source>
</evidence>
<keyword evidence="8" id="KW-1185">Reference proteome</keyword>
<organism evidence="7 8">
    <name type="scientific">Brevibacterium rongguiense</name>
    <dbReference type="NCBI Taxonomy" id="2695267"/>
    <lineage>
        <taxon>Bacteria</taxon>
        <taxon>Bacillati</taxon>
        <taxon>Actinomycetota</taxon>
        <taxon>Actinomycetes</taxon>
        <taxon>Micrococcales</taxon>
        <taxon>Brevibacteriaceae</taxon>
        <taxon>Brevibacterium</taxon>
    </lineage>
</organism>
<evidence type="ECO:0000256" key="1">
    <source>
        <dbReference type="ARBA" id="ARBA00004651"/>
    </source>
</evidence>
<feature type="domain" description="ABC transmembrane type-1" evidence="6">
    <location>
        <begin position="1"/>
        <end position="275"/>
    </location>
</feature>
<gene>
    <name evidence="7" type="ORF">GSY69_10810</name>
</gene>
<evidence type="ECO:0000313" key="8">
    <source>
        <dbReference type="Proteomes" id="UP000469215"/>
    </source>
</evidence>
<feature type="transmembrane region" description="Helical" evidence="5">
    <location>
        <begin position="132"/>
        <end position="151"/>
    </location>
</feature>
<dbReference type="Proteomes" id="UP000469215">
    <property type="component" value="Unassembled WGS sequence"/>
</dbReference>
<evidence type="ECO:0000256" key="3">
    <source>
        <dbReference type="ARBA" id="ARBA00022989"/>
    </source>
</evidence>
<name>A0A6N9H8T9_9MICO</name>
<reference evidence="7 8" key="1">
    <citation type="submission" date="2020-01" db="EMBL/GenBank/DDBJ databases">
        <authorList>
            <person name="Deng T."/>
        </authorList>
    </citation>
    <scope>NUCLEOTIDE SEQUENCE [LARGE SCALE GENOMIC DNA]</scope>
    <source>
        <strain evidence="7 8">5221</strain>
    </source>
</reference>
<dbReference type="AlphaFoldDB" id="A0A6N9H8T9"/>
<dbReference type="RefSeq" id="WP_160953856.1">
    <property type="nucleotide sequence ID" value="NZ_WWEQ01000053.1"/>
</dbReference>
<keyword evidence="7" id="KW-0067">ATP-binding</keyword>
<dbReference type="PANTHER" id="PTHR24221">
    <property type="entry name" value="ATP-BINDING CASSETTE SUB-FAMILY B"/>
    <property type="match status" value="1"/>
</dbReference>
<dbReference type="PANTHER" id="PTHR24221:SF616">
    <property type="entry name" value="HLYB_MSBA FAMILY ABC TRANSPORTER"/>
    <property type="match status" value="1"/>
</dbReference>
<dbReference type="InterPro" id="IPR039421">
    <property type="entry name" value="Type_1_exporter"/>
</dbReference>
<dbReference type="GO" id="GO:0140359">
    <property type="term" value="F:ABC-type transporter activity"/>
    <property type="evidence" value="ECO:0007669"/>
    <property type="project" value="InterPro"/>
</dbReference>
<dbReference type="InterPro" id="IPR011527">
    <property type="entry name" value="ABC1_TM_dom"/>
</dbReference>
<dbReference type="EMBL" id="WWEQ01000053">
    <property type="protein sequence ID" value="MYM20439.1"/>
    <property type="molecule type" value="Genomic_DNA"/>
</dbReference>
<dbReference type="SUPFAM" id="SSF90123">
    <property type="entry name" value="ABC transporter transmembrane region"/>
    <property type="match status" value="1"/>
</dbReference>
<feature type="transmembrane region" description="Helical" evidence="5">
    <location>
        <begin position="108"/>
        <end position="126"/>
    </location>
</feature>
<dbReference type="GO" id="GO:0005524">
    <property type="term" value="F:ATP binding"/>
    <property type="evidence" value="ECO:0007669"/>
    <property type="project" value="UniProtKB-KW"/>
</dbReference>
<keyword evidence="2 5" id="KW-0812">Transmembrane</keyword>
<feature type="transmembrane region" description="Helical" evidence="5">
    <location>
        <begin position="28"/>
        <end position="47"/>
    </location>
</feature>
<protein>
    <submittedName>
        <fullName evidence="7">ABC transporter ATP-binding protein</fullName>
    </submittedName>
</protein>
<dbReference type="PROSITE" id="PS50929">
    <property type="entry name" value="ABC_TM1F"/>
    <property type="match status" value="1"/>
</dbReference>
<comment type="subcellular location">
    <subcellularLocation>
        <location evidence="1">Cell membrane</location>
        <topology evidence="1">Multi-pass membrane protein</topology>
    </subcellularLocation>
</comment>
<accession>A0A6N9H8T9</accession>
<sequence>MSLWQLCEAAVPIAVGIIVDRAIIPRSLPALIVLLFAFAALFTVLSLSYRFGARLLNACVHRESHALRVEIARRALTSPEALGGRAPGAVIALSTSDAERASLIFRQLALGGGAVAGIIGTAAWLLSTDVLVGLLVLIGVPLTLLLVAAPARRISQHSHAQQEAIGEASASAGDHMTGLRILAAIGGGPWAQRRYRAASERAARAGATTADAEGRVAGLGTGAVTLLLAVIVLAAGWRAVDGILAPGQLVAIVGAAAYLAGPMATLTNALASFARASGAAARIAEFLAVGEPGAGAPVAGQPAARPAALAG</sequence>